<dbReference type="FunFam" id="3.40.50.2000:FF:000019">
    <property type="entry name" value="Glycosyltransferase"/>
    <property type="match status" value="1"/>
</dbReference>
<dbReference type="PANTHER" id="PTHR11926:SF1500">
    <property type="entry name" value="INDOLE-3-ACETATE BETA-GLUCOSYLTRANSFERASE"/>
    <property type="match status" value="1"/>
</dbReference>
<gene>
    <name evidence="5" type="ORF">Taro_014459</name>
</gene>
<evidence type="ECO:0000256" key="4">
    <source>
        <dbReference type="RuleBase" id="RU362057"/>
    </source>
</evidence>
<dbReference type="EC" id="2.4.1.-" evidence="4"/>
<organism evidence="5 6">
    <name type="scientific">Colocasia esculenta</name>
    <name type="common">Wild taro</name>
    <name type="synonym">Arum esculentum</name>
    <dbReference type="NCBI Taxonomy" id="4460"/>
    <lineage>
        <taxon>Eukaryota</taxon>
        <taxon>Viridiplantae</taxon>
        <taxon>Streptophyta</taxon>
        <taxon>Embryophyta</taxon>
        <taxon>Tracheophyta</taxon>
        <taxon>Spermatophyta</taxon>
        <taxon>Magnoliopsida</taxon>
        <taxon>Liliopsida</taxon>
        <taxon>Araceae</taxon>
        <taxon>Aroideae</taxon>
        <taxon>Colocasieae</taxon>
        <taxon>Colocasia</taxon>
    </lineage>
</organism>
<protein>
    <recommendedName>
        <fullName evidence="4">Glycosyltransferase</fullName>
        <ecNumber evidence="4">2.4.1.-</ecNumber>
    </recommendedName>
</protein>
<dbReference type="OrthoDB" id="5835829at2759"/>
<dbReference type="PROSITE" id="PS00375">
    <property type="entry name" value="UDPGT"/>
    <property type="match status" value="1"/>
</dbReference>
<dbReference type="SUPFAM" id="SSF53756">
    <property type="entry name" value="UDP-Glycosyltransferase/glycogen phosphorylase"/>
    <property type="match status" value="1"/>
</dbReference>
<reference evidence="5" key="1">
    <citation type="submission" date="2017-07" db="EMBL/GenBank/DDBJ databases">
        <title>Taro Niue Genome Assembly and Annotation.</title>
        <authorList>
            <person name="Atibalentja N."/>
            <person name="Keating K."/>
            <person name="Fields C.J."/>
        </authorList>
    </citation>
    <scope>NUCLEOTIDE SEQUENCE</scope>
    <source>
        <strain evidence="5">Niue_2</strain>
        <tissue evidence="5">Leaf</tissue>
    </source>
</reference>
<accession>A0A843UET9</accession>
<comment type="caution">
    <text evidence="5">The sequence shown here is derived from an EMBL/GenBank/DDBJ whole genome shotgun (WGS) entry which is preliminary data.</text>
</comment>
<proteinExistence type="inferred from homology"/>
<dbReference type="AlphaFoldDB" id="A0A843UET9"/>
<evidence type="ECO:0000256" key="2">
    <source>
        <dbReference type="ARBA" id="ARBA00022679"/>
    </source>
</evidence>
<evidence type="ECO:0000313" key="5">
    <source>
        <dbReference type="EMBL" id="MQL81995.1"/>
    </source>
</evidence>
<sequence length="461" mass="49744">MAPMPPPHVLILPYPSQGHINPMLQFAKRLVSRGPKATLVTTHFIISSVQTKASAVAFASISDGYDEGGVLSADSLDEYFRNLAEVGSRTLAEFIEAQRAGGEPFTCMVYDTYAPWACEVAARLGLPAVAFSTQSCAASAIYYYVNRALLPVPGDGSHVSVDGLPPMSRSEFPSFVARDGVYYPTLTDLSLGQFNHLEKADWVLFNSIEELESEVLAGLKAYRNARTIGPTVPSMFIDRSIDGDDCYSVNLLQADDACVQWLDDKPPASVVYVSFGSFATLNSEQTAELAYGLRDAGHAFLWVLRASEQGKLPAGFLEEVGERGRVVGWCPQLKVLAHGAVGCFVSHCGWNSTLEALSLGVPMVAVPQWTDQPTNAKMVEEVWGVGVRATHGGGEQVLLSRAEICGCVSQVMIGKRAQEMRSNAVKWKETVRGALGGGGSSDRNMVEFVEFLNSIKAKTTA</sequence>
<dbReference type="GO" id="GO:0080043">
    <property type="term" value="F:quercetin 3-O-glucosyltransferase activity"/>
    <property type="evidence" value="ECO:0007669"/>
    <property type="project" value="TreeGrafter"/>
</dbReference>
<dbReference type="Pfam" id="PF00201">
    <property type="entry name" value="UDPGT"/>
    <property type="match status" value="1"/>
</dbReference>
<keyword evidence="3" id="KW-0328">Glycosyltransferase</keyword>
<dbReference type="Gene3D" id="3.40.50.2000">
    <property type="entry name" value="Glycogen Phosphorylase B"/>
    <property type="match status" value="2"/>
</dbReference>
<keyword evidence="2 3" id="KW-0808">Transferase</keyword>
<dbReference type="GO" id="GO:0080044">
    <property type="term" value="F:quercetin 7-O-glucosyltransferase activity"/>
    <property type="evidence" value="ECO:0007669"/>
    <property type="project" value="TreeGrafter"/>
</dbReference>
<dbReference type="CDD" id="cd03784">
    <property type="entry name" value="GT1_Gtf-like"/>
    <property type="match status" value="1"/>
</dbReference>
<comment type="similarity">
    <text evidence="1 3">Belongs to the UDP-glycosyltransferase family.</text>
</comment>
<evidence type="ECO:0000313" key="6">
    <source>
        <dbReference type="Proteomes" id="UP000652761"/>
    </source>
</evidence>
<evidence type="ECO:0000256" key="1">
    <source>
        <dbReference type="ARBA" id="ARBA00009995"/>
    </source>
</evidence>
<dbReference type="InterPro" id="IPR035595">
    <property type="entry name" value="UDP_glycos_trans_CS"/>
</dbReference>
<dbReference type="EMBL" id="NMUH01000601">
    <property type="protein sequence ID" value="MQL81995.1"/>
    <property type="molecule type" value="Genomic_DNA"/>
</dbReference>
<keyword evidence="6" id="KW-1185">Reference proteome</keyword>
<dbReference type="InterPro" id="IPR002213">
    <property type="entry name" value="UDP_glucos_trans"/>
</dbReference>
<dbReference type="Proteomes" id="UP000652761">
    <property type="component" value="Unassembled WGS sequence"/>
</dbReference>
<dbReference type="PANTHER" id="PTHR11926">
    <property type="entry name" value="GLUCOSYL/GLUCURONOSYL TRANSFERASES"/>
    <property type="match status" value="1"/>
</dbReference>
<evidence type="ECO:0000256" key="3">
    <source>
        <dbReference type="RuleBase" id="RU003718"/>
    </source>
</evidence>
<name>A0A843UET9_COLES</name>